<dbReference type="InterPro" id="IPR024654">
    <property type="entry name" value="Calcineurin-like_PHP_lpxH"/>
</dbReference>
<dbReference type="Gene3D" id="3.60.21.10">
    <property type="match status" value="1"/>
</dbReference>
<evidence type="ECO:0000256" key="1">
    <source>
        <dbReference type="ARBA" id="ARBA00008950"/>
    </source>
</evidence>
<sequence>MKWVIVSDNHGEEVLRDIQTIHDDADLWVHLGDSEFDYHAPELKHYTKVAGNCDYGADFKDEQLIQYHDINAYMTHGHKLSVNRGLKQLAARAAEHQCSIAFYGHTHVRHVETVDGVVCINPGSISQSRSADPESYAVITFDETEKVITFLNERHEIMDKEVLVF</sequence>
<dbReference type="Pfam" id="PF12850">
    <property type="entry name" value="Metallophos_2"/>
    <property type="match status" value="1"/>
</dbReference>
<keyword evidence="2" id="KW-0479">Metal-binding</keyword>
<dbReference type="InterPro" id="IPR000979">
    <property type="entry name" value="Phosphodiesterase_MJ0936/Vps29"/>
</dbReference>
<organism evidence="5 7">
    <name type="scientific">Macrococcus equipercicus</name>
    <dbReference type="NCBI Taxonomy" id="69967"/>
    <lineage>
        <taxon>Bacteria</taxon>
        <taxon>Bacillati</taxon>
        <taxon>Bacillota</taxon>
        <taxon>Bacilli</taxon>
        <taxon>Bacillales</taxon>
        <taxon>Staphylococcaceae</taxon>
        <taxon>Macrococcus</taxon>
    </lineage>
</organism>
<dbReference type="PANTHER" id="PTHR11124">
    <property type="entry name" value="VACUOLAR SORTING PROTEIN VPS29"/>
    <property type="match status" value="1"/>
</dbReference>
<evidence type="ECO:0000313" key="5">
    <source>
        <dbReference type="EMBL" id="UTH13089.1"/>
    </source>
</evidence>
<dbReference type="OrthoDB" id="9800565at2"/>
<keyword evidence="6" id="KW-1185">Reference proteome</keyword>
<dbReference type="KEGG" id="mequ:KFV11_07365"/>
<name>A0A9Q9BS16_9STAP</name>
<reference evidence="4 6" key="1">
    <citation type="submission" date="2019-09" db="EMBL/GenBank/DDBJ databases">
        <authorList>
            <person name="Mazhar S."/>
            <person name="Altermann E."/>
            <person name="Hill C."/>
            <person name="Mcauliffe O."/>
        </authorList>
    </citation>
    <scope>NUCLEOTIDE SEQUENCE [LARGE SCALE GENOMIC DNA]</scope>
    <source>
        <strain evidence="4 6">ATCC 51831</strain>
    </source>
</reference>
<evidence type="ECO:0000313" key="6">
    <source>
        <dbReference type="Proteomes" id="UP000295735"/>
    </source>
</evidence>
<dbReference type="EMBL" id="SCWC02000002">
    <property type="protein sequence ID" value="KAA1039978.1"/>
    <property type="molecule type" value="Genomic_DNA"/>
</dbReference>
<dbReference type="AlphaFoldDB" id="A0A9Q9BS16"/>
<protein>
    <recommendedName>
        <fullName evidence="2">Phosphoesterase</fullName>
        <ecNumber evidence="2">3.1.4.-</ecNumber>
    </recommendedName>
</protein>
<dbReference type="NCBIfam" id="TIGR00040">
    <property type="entry name" value="yfcE"/>
    <property type="match status" value="1"/>
</dbReference>
<reference evidence="5" key="2">
    <citation type="submission" date="2021-04" db="EMBL/GenBank/DDBJ databases">
        <title>Complete Genome Sequences of Macrococcus spp. from dog and cattle.</title>
        <authorList>
            <person name="Schwendener S."/>
            <person name="Perreten V."/>
        </authorList>
    </citation>
    <scope>NUCLEOTIDE SEQUENCE</scope>
    <source>
        <strain evidence="5">Epi0143-OL</strain>
    </source>
</reference>
<feature type="domain" description="Calcineurin-like phosphoesterase" evidence="3">
    <location>
        <begin position="1"/>
        <end position="143"/>
    </location>
</feature>
<dbReference type="GO" id="GO:0016787">
    <property type="term" value="F:hydrolase activity"/>
    <property type="evidence" value="ECO:0007669"/>
    <property type="project" value="UniProtKB-UniRule"/>
</dbReference>
<dbReference type="EMBL" id="CP073809">
    <property type="protein sequence ID" value="UTH13089.1"/>
    <property type="molecule type" value="Genomic_DNA"/>
</dbReference>
<dbReference type="Proteomes" id="UP000295735">
    <property type="component" value="Unassembled WGS sequence"/>
</dbReference>
<gene>
    <name evidence="4" type="ORF">ERX35_003035</name>
    <name evidence="5" type="ORF">KFV11_07365</name>
</gene>
<dbReference type="Proteomes" id="UP001057381">
    <property type="component" value="Chromosome"/>
</dbReference>
<dbReference type="EC" id="3.1.4.-" evidence="2"/>
<accession>A0A9Q9BS16</accession>
<evidence type="ECO:0000256" key="2">
    <source>
        <dbReference type="RuleBase" id="RU362039"/>
    </source>
</evidence>
<dbReference type="RefSeq" id="WP_149458446.1">
    <property type="nucleotide sequence ID" value="NZ_CP073809.1"/>
</dbReference>
<evidence type="ECO:0000259" key="3">
    <source>
        <dbReference type="Pfam" id="PF12850"/>
    </source>
</evidence>
<comment type="cofactor">
    <cofactor evidence="2">
        <name>a divalent metal cation</name>
        <dbReference type="ChEBI" id="CHEBI:60240"/>
    </cofactor>
</comment>
<proteinExistence type="inferred from homology"/>
<dbReference type="InterPro" id="IPR029052">
    <property type="entry name" value="Metallo-depent_PP-like"/>
</dbReference>
<evidence type="ECO:0000313" key="7">
    <source>
        <dbReference type="Proteomes" id="UP001057381"/>
    </source>
</evidence>
<dbReference type="SUPFAM" id="SSF56300">
    <property type="entry name" value="Metallo-dependent phosphatases"/>
    <property type="match status" value="1"/>
</dbReference>
<evidence type="ECO:0000313" key="4">
    <source>
        <dbReference type="EMBL" id="KAA1039978.1"/>
    </source>
</evidence>
<comment type="similarity">
    <text evidence="1 2">Belongs to the metallophosphoesterase superfamily. YfcE family.</text>
</comment>
<dbReference type="GO" id="GO:0046872">
    <property type="term" value="F:metal ion binding"/>
    <property type="evidence" value="ECO:0007669"/>
    <property type="project" value="UniProtKB-KW"/>
</dbReference>